<keyword evidence="6" id="KW-0479">Metal-binding</keyword>
<evidence type="ECO:0000256" key="10">
    <source>
        <dbReference type="RuleBase" id="RU363051"/>
    </source>
</evidence>
<dbReference type="PRINTS" id="PR00461">
    <property type="entry name" value="PLPEROXIDASE"/>
</dbReference>
<protein>
    <recommendedName>
        <fullName evidence="10">Peroxidase</fullName>
        <ecNumber evidence="10">1.11.1.-</ecNumber>
    </recommendedName>
</protein>
<evidence type="ECO:0000259" key="12">
    <source>
        <dbReference type="PROSITE" id="PS50873"/>
    </source>
</evidence>
<evidence type="ECO:0000256" key="1">
    <source>
        <dbReference type="ARBA" id="ARBA00000189"/>
    </source>
</evidence>
<dbReference type="Pfam" id="PF00141">
    <property type="entry name" value="peroxidase"/>
    <property type="match status" value="1"/>
</dbReference>
<comment type="caution">
    <text evidence="13">The sequence shown here is derived from an EMBL/GenBank/DDBJ whole genome shotgun (WGS) entry which is preliminary data.</text>
</comment>
<evidence type="ECO:0000256" key="2">
    <source>
        <dbReference type="ARBA" id="ARBA00001913"/>
    </source>
</evidence>
<proteinExistence type="inferred from homology"/>
<dbReference type="GO" id="GO:0046872">
    <property type="term" value="F:metal ion binding"/>
    <property type="evidence" value="ECO:0007669"/>
    <property type="project" value="UniProtKB-UniRule"/>
</dbReference>
<keyword evidence="7 10" id="KW-0560">Oxidoreductase</keyword>
<dbReference type="PRINTS" id="PR00458">
    <property type="entry name" value="PEROXIDASE"/>
</dbReference>
<dbReference type="InterPro" id="IPR010255">
    <property type="entry name" value="Haem_peroxidase_sf"/>
</dbReference>
<accession>A0A0G2H9V4</accession>
<dbReference type="InterPro" id="IPR002016">
    <property type="entry name" value="Haem_peroxidase"/>
</dbReference>
<feature type="signal peptide" evidence="10">
    <location>
        <begin position="1"/>
        <end position="23"/>
    </location>
</feature>
<keyword evidence="10" id="KW-0732">Signal</keyword>
<dbReference type="PANTHER" id="PTHR31517">
    <property type="match status" value="1"/>
</dbReference>
<evidence type="ECO:0000256" key="8">
    <source>
        <dbReference type="ARBA" id="ARBA00023004"/>
    </source>
</evidence>
<dbReference type="PROSITE" id="PS50873">
    <property type="entry name" value="PEROXIDASE_4"/>
    <property type="match status" value="1"/>
</dbReference>
<dbReference type="GO" id="GO:0020037">
    <property type="term" value="F:heme binding"/>
    <property type="evidence" value="ECO:0007669"/>
    <property type="project" value="UniProtKB-UniRule"/>
</dbReference>
<dbReference type="SUPFAM" id="SSF48113">
    <property type="entry name" value="Heme-dependent peroxidases"/>
    <property type="match status" value="1"/>
</dbReference>
<reference evidence="13 14" key="1">
    <citation type="submission" date="2015-05" db="EMBL/GenBank/DDBJ databases">
        <title>Distinctive expansion of gene families associated with plant cell wall degradation and secondary metabolism in the genomes of grapevine trunk pathogens.</title>
        <authorList>
            <person name="Lawrence D.P."/>
            <person name="Travadon R."/>
            <person name="Rolshausen P.E."/>
            <person name="Baumgartner K."/>
        </authorList>
    </citation>
    <scope>NUCLEOTIDE SEQUENCE [LARGE SCALE GENOMIC DNA]</scope>
    <source>
        <strain evidence="13">UCRPC4</strain>
    </source>
</reference>
<evidence type="ECO:0000256" key="4">
    <source>
        <dbReference type="ARBA" id="ARBA00022559"/>
    </source>
</evidence>
<comment type="cofactor">
    <cofactor evidence="2">
        <name>Ca(2+)</name>
        <dbReference type="ChEBI" id="CHEBI:29108"/>
    </cofactor>
</comment>
<keyword evidence="8" id="KW-0408">Iron</keyword>
<feature type="chain" id="PRO_5006986737" description="Peroxidase" evidence="10">
    <location>
        <begin position="24"/>
        <end position="258"/>
    </location>
</feature>
<dbReference type="EMBL" id="LCWF01000043">
    <property type="protein sequence ID" value="KKY25335.1"/>
    <property type="molecule type" value="Genomic_DNA"/>
</dbReference>
<dbReference type="AlphaFoldDB" id="A0A0G2H9V4"/>
<sequence length="258" mass="26955">MHLKTTPVVSFSLINLLVALSSAESVSSRDTSSCPSVWTTIATDLKSTFVADNGTCTSDARAAIRLSFHDCFPEACDGSIILADECSSRVENTQLVDICTTIGDKATQYNVSTADMIQFGAAMGIASCPGGPAISFYAGRTDTSIANPESQIPNRTSNASVLISQFAAKGFTAAELVALVGAHTTARQLSGTALDSTPGTWDADFYSQTSSNSAPSSLDSDRFLSNSSETSDTWTSTGASASAFSDAFVPALLKRHKQ</sequence>
<comment type="cofactor">
    <cofactor evidence="3">
        <name>heme b</name>
        <dbReference type="ChEBI" id="CHEBI:60344"/>
    </cofactor>
</comment>
<evidence type="ECO:0000256" key="6">
    <source>
        <dbReference type="ARBA" id="ARBA00022723"/>
    </source>
</evidence>
<dbReference type="GO" id="GO:0140825">
    <property type="term" value="F:lactoperoxidase activity"/>
    <property type="evidence" value="ECO:0007669"/>
    <property type="project" value="UniProtKB-EC"/>
</dbReference>
<evidence type="ECO:0000256" key="9">
    <source>
        <dbReference type="RuleBase" id="RU004241"/>
    </source>
</evidence>
<comment type="similarity">
    <text evidence="9">Belongs to the peroxidase family.</text>
</comment>
<evidence type="ECO:0000313" key="14">
    <source>
        <dbReference type="Proteomes" id="UP000053317"/>
    </source>
</evidence>
<dbReference type="InterPro" id="IPR000823">
    <property type="entry name" value="Peroxidase_pln"/>
</dbReference>
<feature type="region of interest" description="Disordered" evidence="11">
    <location>
        <begin position="206"/>
        <end position="238"/>
    </location>
</feature>
<dbReference type="Gene3D" id="1.10.520.10">
    <property type="match status" value="1"/>
</dbReference>
<dbReference type="PANTHER" id="PTHR31517:SF48">
    <property type="entry name" value="PEROXIDASE 16-RELATED"/>
    <property type="match status" value="1"/>
</dbReference>
<keyword evidence="14" id="KW-1185">Reference proteome</keyword>
<dbReference type="EC" id="1.11.1.-" evidence="10"/>
<dbReference type="PROSITE" id="PS00436">
    <property type="entry name" value="PEROXIDASE_2"/>
    <property type="match status" value="1"/>
</dbReference>
<reference evidence="13 14" key="2">
    <citation type="submission" date="2015-05" db="EMBL/GenBank/DDBJ databases">
        <authorList>
            <person name="Morales-Cruz A."/>
            <person name="Amrine K.C."/>
            <person name="Cantu D."/>
        </authorList>
    </citation>
    <scope>NUCLEOTIDE SEQUENCE [LARGE SCALE GENOMIC DNA]</scope>
    <source>
        <strain evidence="13">UCRPC4</strain>
    </source>
</reference>
<feature type="compositionally biased region" description="Polar residues" evidence="11">
    <location>
        <begin position="223"/>
        <end position="238"/>
    </location>
</feature>
<keyword evidence="5" id="KW-0349">Heme</keyword>
<dbReference type="InterPro" id="IPR019794">
    <property type="entry name" value="Peroxidases_AS"/>
</dbReference>
<feature type="domain" description="Plant heme peroxidase family profile" evidence="12">
    <location>
        <begin position="60"/>
        <end position="258"/>
    </location>
</feature>
<keyword evidence="4 10" id="KW-0575">Peroxidase</keyword>
<organism evidence="13 14">
    <name type="scientific">Phaeomoniella chlamydospora</name>
    <name type="common">Phaeoacremonium chlamydosporum</name>
    <dbReference type="NCBI Taxonomy" id="158046"/>
    <lineage>
        <taxon>Eukaryota</taxon>
        <taxon>Fungi</taxon>
        <taxon>Dikarya</taxon>
        <taxon>Ascomycota</taxon>
        <taxon>Pezizomycotina</taxon>
        <taxon>Eurotiomycetes</taxon>
        <taxon>Chaetothyriomycetidae</taxon>
        <taxon>Phaeomoniellales</taxon>
        <taxon>Phaeomoniellaceae</taxon>
        <taxon>Phaeomoniella</taxon>
    </lineage>
</organism>
<name>A0A0G2H9V4_PHACM</name>
<evidence type="ECO:0000256" key="5">
    <source>
        <dbReference type="ARBA" id="ARBA00022617"/>
    </source>
</evidence>
<dbReference type="Proteomes" id="UP000053317">
    <property type="component" value="Unassembled WGS sequence"/>
</dbReference>
<evidence type="ECO:0000256" key="3">
    <source>
        <dbReference type="ARBA" id="ARBA00001970"/>
    </source>
</evidence>
<comment type="catalytic activity">
    <reaction evidence="1">
        <text>2 a phenolic donor + H2O2 = 2 a phenolic radical donor + 2 H2O</text>
        <dbReference type="Rhea" id="RHEA:56136"/>
        <dbReference type="ChEBI" id="CHEBI:15377"/>
        <dbReference type="ChEBI" id="CHEBI:16240"/>
        <dbReference type="ChEBI" id="CHEBI:139520"/>
        <dbReference type="ChEBI" id="CHEBI:139521"/>
        <dbReference type="EC" id="1.11.1.7"/>
    </reaction>
</comment>
<evidence type="ECO:0000256" key="11">
    <source>
        <dbReference type="SAM" id="MobiDB-lite"/>
    </source>
</evidence>
<dbReference type="OrthoDB" id="2113341at2759"/>
<evidence type="ECO:0000313" key="13">
    <source>
        <dbReference type="EMBL" id="KKY25335.1"/>
    </source>
</evidence>
<dbReference type="GO" id="GO:0006979">
    <property type="term" value="P:response to oxidative stress"/>
    <property type="evidence" value="ECO:0007669"/>
    <property type="project" value="InterPro"/>
</dbReference>
<gene>
    <name evidence="13" type="ORF">UCRPC4_g01859</name>
</gene>
<evidence type="ECO:0000256" key="7">
    <source>
        <dbReference type="ARBA" id="ARBA00023002"/>
    </source>
</evidence>